<evidence type="ECO:0000256" key="9">
    <source>
        <dbReference type="ARBA" id="ARBA00023125"/>
    </source>
</evidence>
<evidence type="ECO:0000256" key="12">
    <source>
        <dbReference type="ARBA" id="ARBA00034617"/>
    </source>
</evidence>
<dbReference type="InterPro" id="IPR000212">
    <property type="entry name" value="DNA_helicase_UvrD/REP"/>
</dbReference>
<dbReference type="GO" id="GO:0033202">
    <property type="term" value="C:DNA helicase complex"/>
    <property type="evidence" value="ECO:0007669"/>
    <property type="project" value="TreeGrafter"/>
</dbReference>
<dbReference type="GO" id="GO:0005524">
    <property type="term" value="F:ATP binding"/>
    <property type="evidence" value="ECO:0007669"/>
    <property type="project" value="UniProtKB-KW"/>
</dbReference>
<dbReference type="PANTHER" id="PTHR11070">
    <property type="entry name" value="UVRD / RECB / PCRA DNA HELICASE FAMILY MEMBER"/>
    <property type="match status" value="1"/>
</dbReference>
<dbReference type="GO" id="GO:0043138">
    <property type="term" value="F:3'-5' DNA helicase activity"/>
    <property type="evidence" value="ECO:0007669"/>
    <property type="project" value="UniProtKB-EC"/>
</dbReference>
<dbReference type="Pfam" id="PF13361">
    <property type="entry name" value="UvrD_C"/>
    <property type="match status" value="1"/>
</dbReference>
<evidence type="ECO:0000256" key="7">
    <source>
        <dbReference type="ARBA" id="ARBA00022839"/>
    </source>
</evidence>
<evidence type="ECO:0000256" key="5">
    <source>
        <dbReference type="ARBA" id="ARBA00022801"/>
    </source>
</evidence>
<evidence type="ECO:0000256" key="2">
    <source>
        <dbReference type="ARBA" id="ARBA00022722"/>
    </source>
</evidence>
<dbReference type="InterPro" id="IPR038726">
    <property type="entry name" value="PDDEXK_AddAB-type"/>
</dbReference>
<dbReference type="GO" id="GO:0005829">
    <property type="term" value="C:cytosol"/>
    <property type="evidence" value="ECO:0007669"/>
    <property type="project" value="TreeGrafter"/>
</dbReference>
<feature type="domain" description="UvrD-like helicase C-terminal" evidence="16">
    <location>
        <begin position="340"/>
        <end position="663"/>
    </location>
</feature>
<name>A0A6J7EGF9_9ZZZZ</name>
<dbReference type="InterPro" id="IPR014016">
    <property type="entry name" value="UvrD-like_ATP-bd"/>
</dbReference>
<dbReference type="InterPro" id="IPR014017">
    <property type="entry name" value="DNA_helicase_UvrD-like_C"/>
</dbReference>
<keyword evidence="9" id="KW-0238">DNA-binding</keyword>
<keyword evidence="5" id="KW-0378">Hydrolase</keyword>
<dbReference type="EMBL" id="CAFBLM010000094">
    <property type="protein sequence ID" value="CAB4880768.1"/>
    <property type="molecule type" value="Genomic_DNA"/>
</dbReference>
<dbReference type="PANTHER" id="PTHR11070:SF59">
    <property type="entry name" value="DNA 3'-5' HELICASE"/>
    <property type="match status" value="1"/>
</dbReference>
<dbReference type="Pfam" id="PF00580">
    <property type="entry name" value="UvrD-helicase"/>
    <property type="match status" value="1"/>
</dbReference>
<keyword evidence="6" id="KW-0347">Helicase</keyword>
<dbReference type="Gene3D" id="3.40.50.300">
    <property type="entry name" value="P-loop containing nucleotide triphosphate hydrolases"/>
    <property type="match status" value="3"/>
</dbReference>
<evidence type="ECO:0000256" key="6">
    <source>
        <dbReference type="ARBA" id="ARBA00022806"/>
    </source>
</evidence>
<dbReference type="CDD" id="cd17932">
    <property type="entry name" value="DEXQc_UvrD"/>
    <property type="match status" value="1"/>
</dbReference>
<evidence type="ECO:0000256" key="4">
    <source>
        <dbReference type="ARBA" id="ARBA00022763"/>
    </source>
</evidence>
<dbReference type="GO" id="GO:0004527">
    <property type="term" value="F:exonuclease activity"/>
    <property type="evidence" value="ECO:0007669"/>
    <property type="project" value="UniProtKB-KW"/>
</dbReference>
<keyword evidence="2" id="KW-0540">Nuclease</keyword>
<dbReference type="SUPFAM" id="SSF52540">
    <property type="entry name" value="P-loop containing nucleoside triphosphate hydrolases"/>
    <property type="match status" value="1"/>
</dbReference>
<evidence type="ECO:0000259" key="15">
    <source>
        <dbReference type="PROSITE" id="PS51198"/>
    </source>
</evidence>
<dbReference type="AlphaFoldDB" id="A0A6J7EGF9"/>
<organism evidence="17">
    <name type="scientific">freshwater metagenome</name>
    <dbReference type="NCBI Taxonomy" id="449393"/>
    <lineage>
        <taxon>unclassified sequences</taxon>
        <taxon>metagenomes</taxon>
        <taxon>ecological metagenomes</taxon>
    </lineage>
</organism>
<keyword evidence="10" id="KW-0234">DNA repair</keyword>
<evidence type="ECO:0000256" key="14">
    <source>
        <dbReference type="ARBA" id="ARBA00048988"/>
    </source>
</evidence>
<keyword evidence="8" id="KW-0067">ATP-binding</keyword>
<dbReference type="Gene3D" id="1.10.10.160">
    <property type="match status" value="1"/>
</dbReference>
<keyword evidence="3" id="KW-0547">Nucleotide-binding</keyword>
<protein>
    <recommendedName>
        <fullName evidence="13">DNA 3'-5' helicase</fullName>
        <ecNumber evidence="13">5.6.2.4</ecNumber>
    </recommendedName>
</protein>
<feature type="domain" description="UvrD-like helicase ATP-binding" evidence="15">
    <location>
        <begin position="38"/>
        <end position="339"/>
    </location>
</feature>
<reference evidence="17" key="1">
    <citation type="submission" date="2020-05" db="EMBL/GenBank/DDBJ databases">
        <authorList>
            <person name="Chiriac C."/>
            <person name="Salcher M."/>
            <person name="Ghai R."/>
            <person name="Kavagutti S V."/>
        </authorList>
    </citation>
    <scope>NUCLEOTIDE SEQUENCE</scope>
</reference>
<keyword evidence="11" id="KW-0413">Isomerase</keyword>
<dbReference type="PROSITE" id="PS51217">
    <property type="entry name" value="UVRD_HELICASE_CTER"/>
    <property type="match status" value="1"/>
</dbReference>
<dbReference type="InterPro" id="IPR013986">
    <property type="entry name" value="DExx_box_DNA_helicase_dom_sf"/>
</dbReference>
<dbReference type="Gene3D" id="3.90.320.10">
    <property type="match status" value="1"/>
</dbReference>
<dbReference type="EC" id="5.6.2.4" evidence="13"/>
<proteinExistence type="inferred from homology"/>
<dbReference type="InterPro" id="IPR011604">
    <property type="entry name" value="PDDEXK-like_dom_sf"/>
</dbReference>
<dbReference type="Pfam" id="PF12705">
    <property type="entry name" value="PDDEXK_1"/>
    <property type="match status" value="1"/>
</dbReference>
<dbReference type="PROSITE" id="PS51198">
    <property type="entry name" value="UVRD_HELICASE_ATP_BIND"/>
    <property type="match status" value="1"/>
</dbReference>
<comment type="catalytic activity">
    <reaction evidence="14">
        <text>ATP + H2O = ADP + phosphate + H(+)</text>
        <dbReference type="Rhea" id="RHEA:13065"/>
        <dbReference type="ChEBI" id="CHEBI:15377"/>
        <dbReference type="ChEBI" id="CHEBI:15378"/>
        <dbReference type="ChEBI" id="CHEBI:30616"/>
        <dbReference type="ChEBI" id="CHEBI:43474"/>
        <dbReference type="ChEBI" id="CHEBI:456216"/>
        <dbReference type="EC" id="5.6.2.4"/>
    </reaction>
</comment>
<dbReference type="GO" id="GO:0003677">
    <property type="term" value="F:DNA binding"/>
    <property type="evidence" value="ECO:0007669"/>
    <property type="project" value="UniProtKB-KW"/>
</dbReference>
<evidence type="ECO:0000256" key="8">
    <source>
        <dbReference type="ARBA" id="ARBA00022840"/>
    </source>
</evidence>
<gene>
    <name evidence="17" type="ORF">UFOPK3401_01426</name>
</gene>
<evidence type="ECO:0000256" key="1">
    <source>
        <dbReference type="ARBA" id="ARBA00009922"/>
    </source>
</evidence>
<comment type="similarity">
    <text evidence="1">Belongs to the helicase family. UvrD subfamily.</text>
</comment>
<keyword evidence="7" id="KW-0269">Exonuclease</keyword>
<evidence type="ECO:0000256" key="11">
    <source>
        <dbReference type="ARBA" id="ARBA00023235"/>
    </source>
</evidence>
<evidence type="ECO:0000259" key="16">
    <source>
        <dbReference type="PROSITE" id="PS51217"/>
    </source>
</evidence>
<evidence type="ECO:0000256" key="13">
    <source>
        <dbReference type="ARBA" id="ARBA00034808"/>
    </source>
</evidence>
<evidence type="ECO:0000256" key="10">
    <source>
        <dbReference type="ARBA" id="ARBA00023204"/>
    </source>
</evidence>
<dbReference type="GO" id="GO:0000725">
    <property type="term" value="P:recombinational repair"/>
    <property type="evidence" value="ECO:0007669"/>
    <property type="project" value="TreeGrafter"/>
</dbReference>
<evidence type="ECO:0000313" key="17">
    <source>
        <dbReference type="EMBL" id="CAB4880768.1"/>
    </source>
</evidence>
<comment type="catalytic activity">
    <reaction evidence="12">
        <text>Couples ATP hydrolysis with the unwinding of duplex DNA by translocating in the 3'-5' direction.</text>
        <dbReference type="EC" id="5.6.2.4"/>
    </reaction>
</comment>
<sequence length="1121" mass="122069">MRMWGFGVGQVGSQRSRIPDIKLVSRTRTQRQAIVPDADQQRAIDHAATPGAGPLLILAGPGTGKTATLVEAVTARVEAGTPAERILVLTFSRKAAQELRDRIATRLGAEHLGATAWTFHAFCFALIGHSDQELSWGAPQRQLISNPEQDTKVRELLQGHREEALPSVKWPDEWLAALPTQGFASELRAIFSHARSLGIEPDRLRAIAAAEGKPLWASVADSLQEYLEVLDLENAIDYTEMVVRAVHYAESAEGLKKLRSDYDVVFVDEYQDTDPAQERLLQAIAGSGSDLIVVGDPDQSIYAFRGAQVKGILEFPDRFRTISGAPAKVIALSTSQRSGQHLVDVANAVAASFSATGAAFSEGGLQHRQRVSVDRISSPGEFSMKTFASTAKQYEEIADEIRRAHIDQGIPWSEIAVLVRSGTRSIPGIHRALIDAGVPVEVAGDEVPLRFEPSVEPMLSALRCVVDPRSITPDQTRSLLLSPLGGANPSDLRALGRLLRNGERLASPDGLVNKSSDELIHDAVQNPASLVLIDDQCEGPARRLGTLLNATRQVMTSGGTAHEVLWTLWAQQPHRDDQLLTWGDRLEAAALNGGPQGRRADQSLDALVALFELAARDRERTDAKGVQNFLNKIQSQEIPADTLADRGIGAAAVRVLTAHRSKGLEWEMVVVADVQNDVWPDLRYRNSALKADLLGENEIFLPLPLSAVLEEELRLFFVAITRAKSRVVVTAVDSSDDDGGRPSRFLTFLEGKKDLALDLDSAQTSQGEQTKPSSRRLSLPALTAQLRATLISPQASTADKAAAATILADLAQQKIGDIELAPAAHPQNWWGLNEPTAADVQPFPADREIALSGSRLEMLDNCPLRWFLAAAVKAEGPRSSEMGFGSVVHALAEEATLRDETPELDELMGHLDRVWNQLEFEAPWRAAQERIRAEGAIEAFLDWHNERQKTHTVAGVESRFSYVTQVGGRTLKLTGSIDRLEIDTESKVFVIDLKNQKNPPSDTKVKSNAQLGFYQMAVRDGALDEVLQTHIPDIAQEDHDVLLGGASLVQLRMGEGESAKVQPQPALPAREQGPVWIDQIVETAVAHISAGDFEPKPSEDCRFCHFKASCPTTNSGTGVIL</sequence>
<keyword evidence="4" id="KW-0227">DNA damage</keyword>
<dbReference type="InterPro" id="IPR027417">
    <property type="entry name" value="P-loop_NTPase"/>
</dbReference>
<evidence type="ECO:0000256" key="3">
    <source>
        <dbReference type="ARBA" id="ARBA00022741"/>
    </source>
</evidence>
<accession>A0A6J7EGF9</accession>